<evidence type="ECO:0000256" key="1">
    <source>
        <dbReference type="RuleBase" id="RU410713"/>
    </source>
</evidence>
<keyword evidence="5" id="KW-1185">Reference proteome</keyword>
<dbReference type="Pfam" id="PF03556">
    <property type="entry name" value="Cullin_binding"/>
    <property type="match status" value="1"/>
</dbReference>
<dbReference type="PROSITE" id="PS51229">
    <property type="entry name" value="DCUN1"/>
    <property type="match status" value="1"/>
</dbReference>
<dbReference type="GO" id="GO:0045116">
    <property type="term" value="P:protein neddylation"/>
    <property type="evidence" value="ECO:0007669"/>
    <property type="project" value="TreeGrafter"/>
</dbReference>
<feature type="region of interest" description="Disordered" evidence="2">
    <location>
        <begin position="1"/>
        <end position="26"/>
    </location>
</feature>
<evidence type="ECO:0000256" key="2">
    <source>
        <dbReference type="SAM" id="MobiDB-lite"/>
    </source>
</evidence>
<dbReference type="GO" id="GO:0032182">
    <property type="term" value="F:ubiquitin-like protein binding"/>
    <property type="evidence" value="ECO:0007669"/>
    <property type="project" value="TreeGrafter"/>
</dbReference>
<name>A0AAD9FUT2_PAPLA</name>
<reference evidence="4" key="1">
    <citation type="submission" date="2023-02" db="EMBL/GenBank/DDBJ databases">
        <title>Identification and recombinant expression of a fungal hydrolase from Papiliotrema laurentii that hydrolyzes apple cutin and clears colloidal polyester polyurethane.</title>
        <authorList>
            <consortium name="DOE Joint Genome Institute"/>
            <person name="Roman V.A."/>
            <person name="Bojanowski C."/>
            <person name="Crable B.R."/>
            <person name="Wagner D.N."/>
            <person name="Hung C.S."/>
            <person name="Nadeau L.J."/>
            <person name="Schratz L."/>
            <person name="Haridas S."/>
            <person name="Pangilinan J."/>
            <person name="Lipzen A."/>
            <person name="Na H."/>
            <person name="Yan M."/>
            <person name="Ng V."/>
            <person name="Grigoriev I.V."/>
            <person name="Spatafora J.W."/>
            <person name="Barlow D."/>
            <person name="Biffinger J."/>
            <person name="Kelley-Loughnane N."/>
            <person name="Varaljay V.A."/>
            <person name="Crookes-Goodson W.J."/>
        </authorList>
    </citation>
    <scope>NUCLEOTIDE SEQUENCE</scope>
    <source>
        <strain evidence="4">5307AH</strain>
    </source>
</reference>
<sequence>MMSRAEAARGSSTSGGSTGSSAKAQEKKLGEIWERFKDPSDPKLIKIDGTMELCNELDIDPESDVVLFCLAADLGSKTTGEWEKGPFVSGWAKMPGNIDSFKKVYMHTFDLAKAPGSRTLGLETALSLWPIFVEPALDATPSALSHIQPGSPPSTESSVPPQFTKRHFELWIQFQTKKNKAVSKDTWNLFIDFIRTIDADFKDYDEEAAWPSTIDDFVEYVRANI</sequence>
<dbReference type="GO" id="GO:0031624">
    <property type="term" value="F:ubiquitin conjugating enzyme binding"/>
    <property type="evidence" value="ECO:0007669"/>
    <property type="project" value="TreeGrafter"/>
</dbReference>
<feature type="compositionally biased region" description="Low complexity" evidence="2">
    <location>
        <begin position="1"/>
        <end position="22"/>
    </location>
</feature>
<feature type="domain" description="DCUN1" evidence="3">
    <location>
        <begin position="24"/>
        <end position="222"/>
    </location>
</feature>
<dbReference type="InterPro" id="IPR005176">
    <property type="entry name" value="PONY_dom"/>
</dbReference>
<accession>A0AAD9FUT2</accession>
<dbReference type="EMBL" id="JAODAN010000002">
    <property type="protein sequence ID" value="KAK1926655.1"/>
    <property type="molecule type" value="Genomic_DNA"/>
</dbReference>
<dbReference type="Gene3D" id="1.10.238.200">
    <property type="entry name" value="Cullin, PONY binding domain"/>
    <property type="match status" value="1"/>
</dbReference>
<dbReference type="GO" id="GO:0000151">
    <property type="term" value="C:ubiquitin ligase complex"/>
    <property type="evidence" value="ECO:0007669"/>
    <property type="project" value="TreeGrafter"/>
</dbReference>
<dbReference type="PANTHER" id="PTHR12281:SF31">
    <property type="entry name" value="DCN1-LIKE PROTEIN 3"/>
    <property type="match status" value="1"/>
</dbReference>
<evidence type="ECO:0000313" key="5">
    <source>
        <dbReference type="Proteomes" id="UP001182556"/>
    </source>
</evidence>
<dbReference type="GO" id="GO:0097602">
    <property type="term" value="F:cullin family protein binding"/>
    <property type="evidence" value="ECO:0007669"/>
    <property type="project" value="TreeGrafter"/>
</dbReference>
<comment type="caution">
    <text evidence="4">The sequence shown here is derived from an EMBL/GenBank/DDBJ whole genome shotgun (WGS) entry which is preliminary data.</text>
</comment>
<dbReference type="Gene3D" id="1.10.238.10">
    <property type="entry name" value="EF-hand"/>
    <property type="match status" value="1"/>
</dbReference>
<evidence type="ECO:0000259" key="3">
    <source>
        <dbReference type="PROSITE" id="PS51229"/>
    </source>
</evidence>
<dbReference type="AlphaFoldDB" id="A0AAD9FUT2"/>
<dbReference type="InterPro" id="IPR014764">
    <property type="entry name" value="DCN-prot"/>
</dbReference>
<protein>
    <recommendedName>
        <fullName evidence="1">Defective in cullin neddylation protein</fullName>
    </recommendedName>
</protein>
<dbReference type="PANTHER" id="PTHR12281">
    <property type="entry name" value="RP42 RELATED"/>
    <property type="match status" value="1"/>
</dbReference>
<gene>
    <name evidence="4" type="ORF">DB88DRAFT_175949</name>
</gene>
<proteinExistence type="predicted"/>
<organism evidence="4 5">
    <name type="scientific">Papiliotrema laurentii</name>
    <name type="common">Cryptococcus laurentii</name>
    <dbReference type="NCBI Taxonomy" id="5418"/>
    <lineage>
        <taxon>Eukaryota</taxon>
        <taxon>Fungi</taxon>
        <taxon>Dikarya</taxon>
        <taxon>Basidiomycota</taxon>
        <taxon>Agaricomycotina</taxon>
        <taxon>Tremellomycetes</taxon>
        <taxon>Tremellales</taxon>
        <taxon>Rhynchogastremaceae</taxon>
        <taxon>Papiliotrema</taxon>
    </lineage>
</organism>
<dbReference type="Proteomes" id="UP001182556">
    <property type="component" value="Unassembled WGS sequence"/>
</dbReference>
<comment type="function">
    <text evidence="1">Neddylation of cullins play an essential role in the regulation of SCF-type complexes activity.</text>
</comment>
<dbReference type="InterPro" id="IPR042460">
    <property type="entry name" value="DCN1-like_PONY"/>
</dbReference>
<evidence type="ECO:0000313" key="4">
    <source>
        <dbReference type="EMBL" id="KAK1926655.1"/>
    </source>
</evidence>